<evidence type="ECO:0000256" key="1">
    <source>
        <dbReference type="SAM" id="MobiDB-lite"/>
    </source>
</evidence>
<dbReference type="InterPro" id="IPR001466">
    <property type="entry name" value="Beta-lactam-related"/>
</dbReference>
<dbReference type="InterPro" id="IPR012338">
    <property type="entry name" value="Beta-lactam/transpept-like"/>
</dbReference>
<organism evidence="4 5">
    <name type="scientific">Algimonas ampicilliniresistens</name>
    <dbReference type="NCBI Taxonomy" id="1298735"/>
    <lineage>
        <taxon>Bacteria</taxon>
        <taxon>Pseudomonadati</taxon>
        <taxon>Pseudomonadota</taxon>
        <taxon>Alphaproteobacteria</taxon>
        <taxon>Maricaulales</taxon>
        <taxon>Robiginitomaculaceae</taxon>
        <taxon>Algimonas</taxon>
    </lineage>
</organism>
<accession>A0ABQ5V7F1</accession>
<keyword evidence="2" id="KW-0732">Signal</keyword>
<feature type="signal peptide" evidence="2">
    <location>
        <begin position="1"/>
        <end position="24"/>
    </location>
</feature>
<proteinExistence type="predicted"/>
<feature type="domain" description="Beta-lactamase-related" evidence="3">
    <location>
        <begin position="47"/>
        <end position="356"/>
    </location>
</feature>
<dbReference type="PANTHER" id="PTHR46825">
    <property type="entry name" value="D-ALANYL-D-ALANINE-CARBOXYPEPTIDASE/ENDOPEPTIDASE AMPH"/>
    <property type="match status" value="1"/>
</dbReference>
<dbReference type="Pfam" id="PF00144">
    <property type="entry name" value="Beta-lactamase"/>
    <property type="match status" value="1"/>
</dbReference>
<comment type="caution">
    <text evidence="4">The sequence shown here is derived from an EMBL/GenBank/DDBJ whole genome shotgun (WGS) entry which is preliminary data.</text>
</comment>
<feature type="region of interest" description="Disordered" evidence="1">
    <location>
        <begin position="381"/>
        <end position="403"/>
    </location>
</feature>
<gene>
    <name evidence="4" type="ORF">GCM10007853_08810</name>
</gene>
<evidence type="ECO:0000259" key="3">
    <source>
        <dbReference type="Pfam" id="PF00144"/>
    </source>
</evidence>
<evidence type="ECO:0000313" key="4">
    <source>
        <dbReference type="EMBL" id="GLQ23007.1"/>
    </source>
</evidence>
<dbReference type="EMBL" id="BSNK01000001">
    <property type="protein sequence ID" value="GLQ23007.1"/>
    <property type="molecule type" value="Genomic_DNA"/>
</dbReference>
<name>A0ABQ5V7F1_9PROT</name>
<keyword evidence="5" id="KW-1185">Reference proteome</keyword>
<dbReference type="Proteomes" id="UP001161391">
    <property type="component" value="Unassembled WGS sequence"/>
</dbReference>
<sequence>MTRSTLLLSTTLGLCFFAALSANAASPQEVLDSKLRAVGTIIDANLSMESVPGAAIGIVHDQDLVWSHQYGVQDLQTRKPVTNDTAFSICSVSKLFTGIAIMDLEEAGKIDLDMPISTYLDGRDGPETGVTVGNVLSHVSGVARESGTDFWLENDFPDDVTLMTDFADRDNWYGPYEHWQYSNLGMAALGQVIATTSGKSFHDYVADNILEPLGMENTSTDMPFNRVGQGFARGYYVRNAKGVRAPVQPHSFKAFAPAAGLASSVSDLARFMSWHFRLRDADEAEVLEPNTLKRMQRVHWTGEDFDEPAWGLAYATRRYGKKTMWGHGGYCPGTVTEVVMRNSEKTGVAVMLSANDVSAGKMAKMVYSMAGDDIKAVYGSETSDKTEVSESAETESSDDKHDFGAYEGHYVRPNYDWAFYVGLTSDGLFAVPVHSDEPQDGLDNLKHVEGDQFKFKRDDGSLGAPVTFLRNDGGEVIEVISAGYKFYRK</sequence>
<dbReference type="InterPro" id="IPR050491">
    <property type="entry name" value="AmpC-like"/>
</dbReference>
<evidence type="ECO:0000256" key="2">
    <source>
        <dbReference type="SAM" id="SignalP"/>
    </source>
</evidence>
<reference evidence="4" key="1">
    <citation type="journal article" date="2014" name="Int. J. Syst. Evol. Microbiol.">
        <title>Complete genome of a new Firmicutes species belonging to the dominant human colonic microbiota ('Ruminococcus bicirculans') reveals two chromosomes and a selective capacity to utilize plant glucans.</title>
        <authorList>
            <consortium name="NISC Comparative Sequencing Program"/>
            <person name="Wegmann U."/>
            <person name="Louis P."/>
            <person name="Goesmann A."/>
            <person name="Henrissat B."/>
            <person name="Duncan S.H."/>
            <person name="Flint H.J."/>
        </authorList>
    </citation>
    <scope>NUCLEOTIDE SEQUENCE</scope>
    <source>
        <strain evidence="4">NBRC 108219</strain>
    </source>
</reference>
<protein>
    <recommendedName>
        <fullName evidence="3">Beta-lactamase-related domain-containing protein</fullName>
    </recommendedName>
</protein>
<evidence type="ECO:0000313" key="5">
    <source>
        <dbReference type="Proteomes" id="UP001161391"/>
    </source>
</evidence>
<dbReference type="PANTHER" id="PTHR46825:SF9">
    <property type="entry name" value="BETA-LACTAMASE-RELATED DOMAIN-CONTAINING PROTEIN"/>
    <property type="match status" value="1"/>
</dbReference>
<feature type="chain" id="PRO_5045278394" description="Beta-lactamase-related domain-containing protein" evidence="2">
    <location>
        <begin position="25"/>
        <end position="489"/>
    </location>
</feature>
<dbReference type="Gene3D" id="3.40.710.10">
    <property type="entry name" value="DD-peptidase/beta-lactamase superfamily"/>
    <property type="match status" value="1"/>
</dbReference>
<dbReference type="SUPFAM" id="SSF56601">
    <property type="entry name" value="beta-lactamase/transpeptidase-like"/>
    <property type="match status" value="1"/>
</dbReference>
<reference evidence="4" key="2">
    <citation type="submission" date="2023-01" db="EMBL/GenBank/DDBJ databases">
        <title>Draft genome sequence of Algimonas ampicilliniresistens strain NBRC 108219.</title>
        <authorList>
            <person name="Sun Q."/>
            <person name="Mori K."/>
        </authorList>
    </citation>
    <scope>NUCLEOTIDE SEQUENCE</scope>
    <source>
        <strain evidence="4">NBRC 108219</strain>
    </source>
</reference>